<feature type="transmembrane region" description="Helical" evidence="1">
    <location>
        <begin position="6"/>
        <end position="25"/>
    </location>
</feature>
<keyword evidence="1" id="KW-0812">Transmembrane</keyword>
<reference evidence="2" key="1">
    <citation type="submission" date="2018-05" db="EMBL/GenBank/DDBJ databases">
        <authorList>
            <person name="Lanie J.A."/>
            <person name="Ng W.-L."/>
            <person name="Kazmierczak K.M."/>
            <person name="Andrzejewski T.M."/>
            <person name="Davidsen T.M."/>
            <person name="Wayne K.J."/>
            <person name="Tettelin H."/>
            <person name="Glass J.I."/>
            <person name="Rusch D."/>
            <person name="Podicherti R."/>
            <person name="Tsui H.-C.T."/>
            <person name="Winkler M.E."/>
        </authorList>
    </citation>
    <scope>NUCLEOTIDE SEQUENCE</scope>
</reference>
<evidence type="ECO:0000313" key="2">
    <source>
        <dbReference type="EMBL" id="SVA88141.1"/>
    </source>
</evidence>
<keyword evidence="1" id="KW-1133">Transmembrane helix</keyword>
<sequence>MYKCLFVILLIIINYFIAFSIFIIWDEEYITIGIQIFVFIFVICFSNLICCICGIMWNFIIVDISCMKYFLSPSICFNENKYYKSPSIKETFSQESENENEIEINIV</sequence>
<protein>
    <submittedName>
        <fullName evidence="2">Uncharacterized protein</fullName>
    </submittedName>
</protein>
<gene>
    <name evidence="2" type="ORF">METZ01_LOCUS140995</name>
</gene>
<dbReference type="AlphaFoldDB" id="A0A381ZGM0"/>
<dbReference type="EMBL" id="UINC01021164">
    <property type="protein sequence ID" value="SVA88141.1"/>
    <property type="molecule type" value="Genomic_DNA"/>
</dbReference>
<feature type="transmembrane region" description="Helical" evidence="1">
    <location>
        <begin position="37"/>
        <end position="60"/>
    </location>
</feature>
<keyword evidence="1" id="KW-0472">Membrane</keyword>
<organism evidence="2">
    <name type="scientific">marine metagenome</name>
    <dbReference type="NCBI Taxonomy" id="408172"/>
    <lineage>
        <taxon>unclassified sequences</taxon>
        <taxon>metagenomes</taxon>
        <taxon>ecological metagenomes</taxon>
    </lineage>
</organism>
<evidence type="ECO:0000256" key="1">
    <source>
        <dbReference type="SAM" id="Phobius"/>
    </source>
</evidence>
<proteinExistence type="predicted"/>
<accession>A0A381ZGM0</accession>
<name>A0A381ZGM0_9ZZZZ</name>